<reference evidence="6 7" key="1">
    <citation type="submission" date="2017-08" db="EMBL/GenBank/DDBJ databases">
        <title>Complete genome sequence of Mucilaginibacter sp. strain BJC16-A31.</title>
        <authorList>
            <consortium name="Henan University of Science and Technology"/>
            <person name="You X."/>
        </authorList>
    </citation>
    <scope>NUCLEOTIDE SEQUENCE [LARGE SCALE GENOMIC DNA]</scope>
    <source>
        <strain evidence="6 7">BJC16-A31</strain>
    </source>
</reference>
<keyword evidence="3 5" id="KW-1133">Transmembrane helix</keyword>
<sequence>MANIGNKLIKAIKDKGNTLENEMSFFEHLEALRWHLIRAALAVVIFASVAFAWYNEIFENIIMAPTHTTFWAYRMMCDMGELFQNLLPKLFSAKDFCVESIKVHLINTEMAGQFTLKINSSLMIGLVLGIPYLFWELWRFIKPALHEKERKAASGFVFYASLLFIVGVMFGYFIITPLSIRFLAGYTVSDTIQNLFDIDSYISSVATLTLATGVVFQLPILVYIVSSLGFLTPKLMRSSRRYAIVIILIIAAIVTPTPDALTMTVVAIPLLFLYELSIIVAGVVERRRRAKELAS</sequence>
<dbReference type="GO" id="GO:0009977">
    <property type="term" value="F:proton motive force dependent protein transmembrane transporter activity"/>
    <property type="evidence" value="ECO:0007669"/>
    <property type="project" value="TreeGrafter"/>
</dbReference>
<protein>
    <recommendedName>
        <fullName evidence="5">Sec-independent protein translocase protein TatC</fullName>
    </recommendedName>
</protein>
<keyword evidence="4 5" id="KW-0472">Membrane</keyword>
<feature type="transmembrane region" description="Helical" evidence="5">
    <location>
        <begin position="200"/>
        <end position="230"/>
    </location>
</feature>
<dbReference type="GO" id="GO:0033281">
    <property type="term" value="C:TAT protein transport complex"/>
    <property type="evidence" value="ECO:0007669"/>
    <property type="project" value="UniProtKB-UniRule"/>
</dbReference>
<evidence type="ECO:0000256" key="4">
    <source>
        <dbReference type="ARBA" id="ARBA00023136"/>
    </source>
</evidence>
<comment type="similarity">
    <text evidence="5">Belongs to the TatC family.</text>
</comment>
<dbReference type="GO" id="GO:0065002">
    <property type="term" value="P:intracellular protein transmembrane transport"/>
    <property type="evidence" value="ECO:0007669"/>
    <property type="project" value="TreeGrafter"/>
</dbReference>
<dbReference type="PANTHER" id="PTHR30371">
    <property type="entry name" value="SEC-INDEPENDENT PROTEIN TRANSLOCASE PROTEIN TATC"/>
    <property type="match status" value="1"/>
</dbReference>
<evidence type="ECO:0000256" key="1">
    <source>
        <dbReference type="ARBA" id="ARBA00004141"/>
    </source>
</evidence>
<dbReference type="HAMAP" id="MF_00902">
    <property type="entry name" value="TatC"/>
    <property type="match status" value="1"/>
</dbReference>
<feature type="transmembrane region" description="Helical" evidence="5">
    <location>
        <begin position="264"/>
        <end position="284"/>
    </location>
</feature>
<dbReference type="Proteomes" id="UP000215002">
    <property type="component" value="Chromosome"/>
</dbReference>
<keyword evidence="5" id="KW-1003">Cell membrane</keyword>
<name>A0A223NSA3_9SPHI</name>
<proteinExistence type="inferred from homology"/>
<feature type="transmembrane region" description="Helical" evidence="5">
    <location>
        <begin position="118"/>
        <end position="135"/>
    </location>
</feature>
<keyword evidence="5" id="KW-0653">Protein transport</keyword>
<feature type="transmembrane region" description="Helical" evidence="5">
    <location>
        <begin position="242"/>
        <end position="258"/>
    </location>
</feature>
<dbReference type="KEGG" id="muc:MuYL_0750"/>
<dbReference type="OrthoDB" id="9777044at2"/>
<evidence type="ECO:0000313" key="6">
    <source>
        <dbReference type="EMBL" id="ASU32650.1"/>
    </source>
</evidence>
<accession>A0A223NSA3</accession>
<evidence type="ECO:0000256" key="2">
    <source>
        <dbReference type="ARBA" id="ARBA00022692"/>
    </source>
</evidence>
<dbReference type="PANTHER" id="PTHR30371:SF0">
    <property type="entry name" value="SEC-INDEPENDENT PROTEIN TRANSLOCASE PROTEIN TATC, CHLOROPLASTIC-RELATED"/>
    <property type="match status" value="1"/>
</dbReference>
<dbReference type="AlphaFoldDB" id="A0A223NSA3"/>
<keyword evidence="2 5" id="KW-0812">Transmembrane</keyword>
<feature type="transmembrane region" description="Helical" evidence="5">
    <location>
        <begin position="156"/>
        <end position="180"/>
    </location>
</feature>
<feature type="transmembrane region" description="Helical" evidence="5">
    <location>
        <begin position="36"/>
        <end position="54"/>
    </location>
</feature>
<gene>
    <name evidence="5" type="primary">tatC</name>
    <name evidence="6" type="ORF">MuYL_0750</name>
</gene>
<keyword evidence="5" id="KW-0813">Transport</keyword>
<comment type="subunit">
    <text evidence="5">Forms a complex with TatA.</text>
</comment>
<dbReference type="InterPro" id="IPR002033">
    <property type="entry name" value="TatC"/>
</dbReference>
<evidence type="ECO:0000256" key="3">
    <source>
        <dbReference type="ARBA" id="ARBA00022989"/>
    </source>
</evidence>
<organism evidence="6 7">
    <name type="scientific">Mucilaginibacter xinganensis</name>
    <dbReference type="NCBI Taxonomy" id="1234841"/>
    <lineage>
        <taxon>Bacteria</taxon>
        <taxon>Pseudomonadati</taxon>
        <taxon>Bacteroidota</taxon>
        <taxon>Sphingobacteriia</taxon>
        <taxon>Sphingobacteriales</taxon>
        <taxon>Sphingobacteriaceae</taxon>
        <taxon>Mucilaginibacter</taxon>
    </lineage>
</organism>
<dbReference type="PRINTS" id="PR01840">
    <property type="entry name" value="TATCFAMILY"/>
</dbReference>
<comment type="subcellular location">
    <subcellularLocation>
        <location evidence="5">Cell membrane</location>
        <topology evidence="5">Multi-pass membrane protein</topology>
    </subcellularLocation>
    <subcellularLocation>
        <location evidence="1">Membrane</location>
        <topology evidence="1">Multi-pass membrane protein</topology>
    </subcellularLocation>
</comment>
<keyword evidence="7" id="KW-1185">Reference proteome</keyword>
<dbReference type="EMBL" id="CP022743">
    <property type="protein sequence ID" value="ASU32650.1"/>
    <property type="molecule type" value="Genomic_DNA"/>
</dbReference>
<dbReference type="RefSeq" id="WP_094569215.1">
    <property type="nucleotide sequence ID" value="NZ_CP022743.1"/>
</dbReference>
<dbReference type="GO" id="GO:0043953">
    <property type="term" value="P:protein transport by the Tat complex"/>
    <property type="evidence" value="ECO:0007669"/>
    <property type="project" value="UniProtKB-UniRule"/>
</dbReference>
<comment type="function">
    <text evidence="5">Part of the twin-arginine translocation (Tat) system that transports large folded proteins containing a characteristic twin-arginine motif in their signal peptide across membranes.</text>
</comment>
<evidence type="ECO:0000256" key="5">
    <source>
        <dbReference type="HAMAP-Rule" id="MF_00902"/>
    </source>
</evidence>
<keyword evidence="5" id="KW-0811">Translocation</keyword>
<dbReference type="Pfam" id="PF00902">
    <property type="entry name" value="TatC"/>
    <property type="match status" value="1"/>
</dbReference>
<dbReference type="NCBIfam" id="TIGR00945">
    <property type="entry name" value="tatC"/>
    <property type="match status" value="1"/>
</dbReference>
<evidence type="ECO:0000313" key="7">
    <source>
        <dbReference type="Proteomes" id="UP000215002"/>
    </source>
</evidence>